<dbReference type="SUPFAM" id="SSF117916">
    <property type="entry name" value="Fe-S cluster assembly (FSCA) domain-like"/>
    <property type="match status" value="1"/>
</dbReference>
<dbReference type="GO" id="GO:0004497">
    <property type="term" value="F:monooxygenase activity"/>
    <property type="evidence" value="ECO:0007669"/>
    <property type="project" value="UniProtKB-ARBA"/>
</dbReference>
<evidence type="ECO:0000313" key="8">
    <source>
        <dbReference type="Proteomes" id="UP000655868"/>
    </source>
</evidence>
<evidence type="ECO:0000256" key="4">
    <source>
        <dbReference type="ARBA" id="ARBA00023014"/>
    </source>
</evidence>
<feature type="domain" description="Rieske" evidence="6">
    <location>
        <begin position="195"/>
        <end position="298"/>
    </location>
</feature>
<dbReference type="RefSeq" id="WP_199702036.1">
    <property type="nucleotide sequence ID" value="NZ_JAEMNV010000001.1"/>
</dbReference>
<organism evidence="7 8">
    <name type="scientific">Antrihabitans stalagmiti</name>
    <dbReference type="NCBI Taxonomy" id="2799499"/>
    <lineage>
        <taxon>Bacteria</taxon>
        <taxon>Bacillati</taxon>
        <taxon>Actinomycetota</taxon>
        <taxon>Actinomycetes</taxon>
        <taxon>Mycobacteriales</taxon>
        <taxon>Nocardiaceae</taxon>
        <taxon>Antrihabitans</taxon>
    </lineage>
</organism>
<name>A0A934U259_9NOCA</name>
<dbReference type="AlphaFoldDB" id="A0A934U259"/>
<dbReference type="SUPFAM" id="SSF50022">
    <property type="entry name" value="ISP domain"/>
    <property type="match status" value="1"/>
</dbReference>
<dbReference type="Gene3D" id="3.30.300.130">
    <property type="entry name" value="Fe-S cluster assembly (FSCA)"/>
    <property type="match status" value="1"/>
</dbReference>
<keyword evidence="2" id="KW-0479">Metal-binding</keyword>
<dbReference type="Gene3D" id="2.102.10.10">
    <property type="entry name" value="Rieske [2Fe-2S] iron-sulphur domain"/>
    <property type="match status" value="1"/>
</dbReference>
<evidence type="ECO:0000259" key="6">
    <source>
        <dbReference type="PROSITE" id="PS51296"/>
    </source>
</evidence>
<protein>
    <submittedName>
        <fullName evidence="7">NifU family protein</fullName>
    </submittedName>
</protein>
<dbReference type="InterPro" id="IPR001075">
    <property type="entry name" value="NIF_FeS_clus_asmbl_NifU_C"/>
</dbReference>
<keyword evidence="4" id="KW-0411">Iron-sulfur</keyword>
<evidence type="ECO:0000256" key="3">
    <source>
        <dbReference type="ARBA" id="ARBA00023004"/>
    </source>
</evidence>
<dbReference type="InterPro" id="IPR034904">
    <property type="entry name" value="FSCA_dom_sf"/>
</dbReference>
<dbReference type="Pfam" id="PF01106">
    <property type="entry name" value="NifU"/>
    <property type="match status" value="1"/>
</dbReference>
<comment type="caution">
    <text evidence="7">The sequence shown here is derived from an EMBL/GenBank/DDBJ whole genome shotgun (WGS) entry which is preliminary data.</text>
</comment>
<keyword evidence="3" id="KW-0408">Iron</keyword>
<dbReference type="PANTHER" id="PTHR11178">
    <property type="entry name" value="IRON-SULFUR CLUSTER SCAFFOLD PROTEIN NFU-RELATED"/>
    <property type="match status" value="1"/>
</dbReference>
<dbReference type="GO" id="GO:0016705">
    <property type="term" value="F:oxidoreductase activity, acting on paired donors, with incorporation or reduction of molecular oxygen"/>
    <property type="evidence" value="ECO:0007669"/>
    <property type="project" value="UniProtKB-ARBA"/>
</dbReference>
<keyword evidence="1" id="KW-0001">2Fe-2S</keyword>
<proteinExistence type="predicted"/>
<evidence type="ECO:0000313" key="7">
    <source>
        <dbReference type="EMBL" id="MBJ8337953.1"/>
    </source>
</evidence>
<dbReference type="EMBL" id="JAEMNV010000001">
    <property type="protein sequence ID" value="MBJ8337953.1"/>
    <property type="molecule type" value="Genomic_DNA"/>
</dbReference>
<reference evidence="7" key="1">
    <citation type="submission" date="2020-12" db="EMBL/GenBank/DDBJ databases">
        <title>Antrihabitans popcorni sp. nov. and Antrihabitans auranticaus sp. nov., isolated from a larva cave.</title>
        <authorList>
            <person name="Lee S.D."/>
            <person name="Kim I.S."/>
        </authorList>
    </citation>
    <scope>NUCLEOTIDE SEQUENCE</scope>
    <source>
        <strain evidence="7">YC3-6</strain>
    </source>
</reference>
<sequence>MEHERDSSSEDSGQWRSAGERIESLLDASSAGGVVARERAEQLVREVVDLYGAGLERVIGVLRATGNHAVLDELATDDLVASLLLVHGLHPHDVETRVRTALDSVRPYLGSHGGDVELIGVADTVVRLRLTGSCKTCPSSSVTLELAVKDAVQAAAPETTDIEVVGEPAAPKGLISAESLMARVHSVSQVSGSWVAVPDLAELGPGEVGGFAVGGLSILAARVGDDLYAYRDRCPACLNSLAGAVLARRAGGVAGDAILRCPICHAHYDIRSAGAGLDDSSEHLDPLPVLIKDGVLSIAVPAAEAAG</sequence>
<accession>A0A934U259</accession>
<dbReference type="GO" id="GO:0005506">
    <property type="term" value="F:iron ion binding"/>
    <property type="evidence" value="ECO:0007669"/>
    <property type="project" value="InterPro"/>
</dbReference>
<dbReference type="InterPro" id="IPR017941">
    <property type="entry name" value="Rieske_2Fe-2S"/>
</dbReference>
<evidence type="ECO:0000256" key="2">
    <source>
        <dbReference type="ARBA" id="ARBA00022723"/>
    </source>
</evidence>
<dbReference type="CDD" id="cd03467">
    <property type="entry name" value="Rieske"/>
    <property type="match status" value="1"/>
</dbReference>
<evidence type="ECO:0000256" key="1">
    <source>
        <dbReference type="ARBA" id="ARBA00022714"/>
    </source>
</evidence>
<evidence type="ECO:0000256" key="5">
    <source>
        <dbReference type="ARBA" id="ARBA00049958"/>
    </source>
</evidence>
<dbReference type="InterPro" id="IPR036922">
    <property type="entry name" value="Rieske_2Fe-2S_sf"/>
</dbReference>
<dbReference type="Proteomes" id="UP000655868">
    <property type="component" value="Unassembled WGS sequence"/>
</dbReference>
<keyword evidence="8" id="KW-1185">Reference proteome</keyword>
<gene>
    <name evidence="7" type="ORF">JGU71_03550</name>
</gene>
<comment type="function">
    <text evidence="5">May be involved in the formation or repair of [Fe-S] clusters present in iron-sulfur proteins.</text>
</comment>
<dbReference type="PROSITE" id="PS51296">
    <property type="entry name" value="RIESKE"/>
    <property type="match status" value="1"/>
</dbReference>
<dbReference type="GO" id="GO:0051537">
    <property type="term" value="F:2 iron, 2 sulfur cluster binding"/>
    <property type="evidence" value="ECO:0007669"/>
    <property type="project" value="UniProtKB-KW"/>
</dbReference>
<dbReference type="GO" id="GO:0016226">
    <property type="term" value="P:iron-sulfur cluster assembly"/>
    <property type="evidence" value="ECO:0007669"/>
    <property type="project" value="InterPro"/>
</dbReference>